<dbReference type="InterPro" id="IPR051477">
    <property type="entry name" value="Expansin_CellWall"/>
</dbReference>
<protein>
    <recommendedName>
        <fullName evidence="4">RlpA-like protein double-psi beta-barrel domain-containing protein</fullName>
    </recommendedName>
</protein>
<keyword evidence="1 3" id="KW-0732">Signal</keyword>
<feature type="signal peptide" evidence="3">
    <location>
        <begin position="1"/>
        <end position="23"/>
    </location>
</feature>
<keyword evidence="6" id="KW-1185">Reference proteome</keyword>
<dbReference type="InterPro" id="IPR036908">
    <property type="entry name" value="RlpA-like_sf"/>
</dbReference>
<dbReference type="EMBL" id="JASJQH010000580">
    <property type="protein sequence ID" value="KAK9763683.1"/>
    <property type="molecule type" value="Genomic_DNA"/>
</dbReference>
<feature type="domain" description="RlpA-like protein double-psi beta-barrel" evidence="4">
    <location>
        <begin position="151"/>
        <end position="203"/>
    </location>
</feature>
<sequence>MQLVKSSIIFTIALVAMCKLVNPAPIASVAINPTQQDINSGVNSQNPVAFATGNFLPKRLTSRGYKRKGNKNNGGQSDSGNQTNYGPTTSSTSSSAKPTSPAGGGGYSGDGTYYSPSVGTSACGTTSADTELVAAINAPQWGASANPNNSPSCGKCAKVTGPNGTVTVKIVDKCPSCAYGSLDLSPTAFSKIASLDAGRVQITWSYC</sequence>
<evidence type="ECO:0000256" key="3">
    <source>
        <dbReference type="SAM" id="SignalP"/>
    </source>
</evidence>
<evidence type="ECO:0000256" key="1">
    <source>
        <dbReference type="ARBA" id="ARBA00022729"/>
    </source>
</evidence>
<comment type="caution">
    <text evidence="5">The sequence shown here is derived from an EMBL/GenBank/DDBJ whole genome shotgun (WGS) entry which is preliminary data.</text>
</comment>
<feature type="region of interest" description="Disordered" evidence="2">
    <location>
        <begin position="61"/>
        <end position="108"/>
    </location>
</feature>
<evidence type="ECO:0000259" key="4">
    <source>
        <dbReference type="Pfam" id="PF03330"/>
    </source>
</evidence>
<dbReference type="PANTHER" id="PTHR31836:SF21">
    <property type="entry name" value="EXPANSIN-LIKE PROTEIN 7"/>
    <property type="match status" value="1"/>
</dbReference>
<dbReference type="Gene3D" id="2.40.40.10">
    <property type="entry name" value="RlpA-like domain"/>
    <property type="match status" value="1"/>
</dbReference>
<dbReference type="SUPFAM" id="SSF50685">
    <property type="entry name" value="Barwin-like endoglucanases"/>
    <property type="match status" value="1"/>
</dbReference>
<name>A0ABR2WQB2_9FUNG</name>
<reference evidence="5 6" key="1">
    <citation type="submission" date="2023-04" db="EMBL/GenBank/DDBJ databases">
        <title>Genome of Basidiobolus ranarum AG-B5.</title>
        <authorList>
            <person name="Stajich J.E."/>
            <person name="Carter-House D."/>
            <person name="Gryganskyi A."/>
        </authorList>
    </citation>
    <scope>NUCLEOTIDE SEQUENCE [LARGE SCALE GENOMIC DNA]</scope>
    <source>
        <strain evidence="5 6">AG-B5</strain>
    </source>
</reference>
<evidence type="ECO:0000256" key="2">
    <source>
        <dbReference type="SAM" id="MobiDB-lite"/>
    </source>
</evidence>
<evidence type="ECO:0000313" key="6">
    <source>
        <dbReference type="Proteomes" id="UP001479436"/>
    </source>
</evidence>
<dbReference type="PANTHER" id="PTHR31836">
    <property type="match status" value="1"/>
</dbReference>
<feature type="chain" id="PRO_5046306498" description="RlpA-like protein double-psi beta-barrel domain-containing protein" evidence="3">
    <location>
        <begin position="24"/>
        <end position="207"/>
    </location>
</feature>
<gene>
    <name evidence="5" type="ORF">K7432_009425</name>
</gene>
<organism evidence="5 6">
    <name type="scientific">Basidiobolus ranarum</name>
    <dbReference type="NCBI Taxonomy" id="34480"/>
    <lineage>
        <taxon>Eukaryota</taxon>
        <taxon>Fungi</taxon>
        <taxon>Fungi incertae sedis</taxon>
        <taxon>Zoopagomycota</taxon>
        <taxon>Entomophthoromycotina</taxon>
        <taxon>Basidiobolomycetes</taxon>
        <taxon>Basidiobolales</taxon>
        <taxon>Basidiobolaceae</taxon>
        <taxon>Basidiobolus</taxon>
    </lineage>
</organism>
<dbReference type="InterPro" id="IPR009009">
    <property type="entry name" value="RlpA-like_DPBB"/>
</dbReference>
<feature type="compositionally biased region" description="Basic residues" evidence="2">
    <location>
        <begin position="61"/>
        <end position="70"/>
    </location>
</feature>
<proteinExistence type="predicted"/>
<feature type="compositionally biased region" description="Low complexity" evidence="2">
    <location>
        <begin position="86"/>
        <end position="101"/>
    </location>
</feature>
<dbReference type="Proteomes" id="UP001479436">
    <property type="component" value="Unassembled WGS sequence"/>
</dbReference>
<accession>A0ABR2WQB2</accession>
<evidence type="ECO:0000313" key="5">
    <source>
        <dbReference type="EMBL" id="KAK9763683.1"/>
    </source>
</evidence>
<dbReference type="Pfam" id="PF03330">
    <property type="entry name" value="DPBB_1"/>
    <property type="match status" value="1"/>
</dbReference>
<dbReference type="CDD" id="cd22191">
    <property type="entry name" value="DPBB_RlpA_EXP_N-like"/>
    <property type="match status" value="1"/>
</dbReference>
<feature type="compositionally biased region" description="Polar residues" evidence="2">
    <location>
        <begin position="76"/>
        <end position="85"/>
    </location>
</feature>